<dbReference type="SMART" id="SM01100">
    <property type="entry name" value="CRAL_TRIO_N"/>
    <property type="match status" value="1"/>
</dbReference>
<accession>A0A226CWG7</accession>
<dbReference type="GO" id="GO:0016020">
    <property type="term" value="C:membrane"/>
    <property type="evidence" value="ECO:0007669"/>
    <property type="project" value="TreeGrafter"/>
</dbReference>
<evidence type="ECO:0000259" key="1">
    <source>
        <dbReference type="PROSITE" id="PS50191"/>
    </source>
</evidence>
<dbReference type="SUPFAM" id="SSF52087">
    <property type="entry name" value="CRAL/TRIO domain"/>
    <property type="match status" value="1"/>
</dbReference>
<dbReference type="PANTHER" id="PTHR10174">
    <property type="entry name" value="ALPHA-TOCOPHEROL TRANSFER PROTEIN-RELATED"/>
    <property type="match status" value="1"/>
</dbReference>
<dbReference type="InterPro" id="IPR011074">
    <property type="entry name" value="CRAL/TRIO_N_dom"/>
</dbReference>
<proteinExistence type="predicted"/>
<sequence>MLSNIDSQDMRIVRLRNKAKLEIGETNEDLIPERIQELKELIKEEGGDKFHMHPSRYDDFYLKCLRARKYDVDRAAKLYKKYCNLRTNTLHMVPKLLPSCHAHLYHDKLCSILKFRDNRGRHVFIVRVEKWDAKETTFDDFLSTLFLLLDEIIISIDTQLHGVTVIGDLKGLGLSHVRLVSPNTLRTAAGVLQDSYPARFKEFHAINNPFVFNMIWALGKPFLKDKIRKRMYFHGGDFASLHRSLSIDAKLLPDFLGGSVPEKEYADLNIINSLLKKDDHFKDFFKYGYTART</sequence>
<dbReference type="EMBL" id="LNIX01000060">
    <property type="protein sequence ID" value="OXA37299.1"/>
    <property type="molecule type" value="Genomic_DNA"/>
</dbReference>
<dbReference type="Gene3D" id="3.40.525.10">
    <property type="entry name" value="CRAL-TRIO lipid binding domain"/>
    <property type="match status" value="1"/>
</dbReference>
<evidence type="ECO:0000313" key="2">
    <source>
        <dbReference type="EMBL" id="OXA37299.1"/>
    </source>
</evidence>
<dbReference type="Gene3D" id="1.20.5.1200">
    <property type="entry name" value="Alpha-tocopherol transfer"/>
    <property type="match status" value="1"/>
</dbReference>
<comment type="caution">
    <text evidence="2">The sequence shown here is derived from an EMBL/GenBank/DDBJ whole genome shotgun (WGS) entry which is preliminary data.</text>
</comment>
<dbReference type="OrthoDB" id="75724at2759"/>
<dbReference type="Gene3D" id="1.10.8.20">
    <property type="entry name" value="N-terminal domain of phosphatidylinositol transfer protein sec14p"/>
    <property type="match status" value="1"/>
</dbReference>
<dbReference type="InterPro" id="IPR036273">
    <property type="entry name" value="CRAL/TRIO_N_dom_sf"/>
</dbReference>
<gene>
    <name evidence="2" type="ORF">Fcan01_27941</name>
</gene>
<dbReference type="SMART" id="SM00516">
    <property type="entry name" value="SEC14"/>
    <property type="match status" value="1"/>
</dbReference>
<name>A0A226CWG7_FOLCA</name>
<dbReference type="InterPro" id="IPR036865">
    <property type="entry name" value="CRAL-TRIO_dom_sf"/>
</dbReference>
<dbReference type="GO" id="GO:1902936">
    <property type="term" value="F:phosphatidylinositol bisphosphate binding"/>
    <property type="evidence" value="ECO:0007669"/>
    <property type="project" value="TreeGrafter"/>
</dbReference>
<dbReference type="PRINTS" id="PR00180">
    <property type="entry name" value="CRETINALDHBP"/>
</dbReference>
<keyword evidence="3" id="KW-1185">Reference proteome</keyword>
<organism evidence="2 3">
    <name type="scientific">Folsomia candida</name>
    <name type="common">Springtail</name>
    <dbReference type="NCBI Taxonomy" id="158441"/>
    <lineage>
        <taxon>Eukaryota</taxon>
        <taxon>Metazoa</taxon>
        <taxon>Ecdysozoa</taxon>
        <taxon>Arthropoda</taxon>
        <taxon>Hexapoda</taxon>
        <taxon>Collembola</taxon>
        <taxon>Entomobryomorpha</taxon>
        <taxon>Isotomoidea</taxon>
        <taxon>Isotomidae</taxon>
        <taxon>Proisotominae</taxon>
        <taxon>Folsomia</taxon>
    </lineage>
</organism>
<reference evidence="2 3" key="1">
    <citation type="submission" date="2015-12" db="EMBL/GenBank/DDBJ databases">
        <title>The genome of Folsomia candida.</title>
        <authorList>
            <person name="Faddeeva A."/>
            <person name="Derks M.F."/>
            <person name="Anvar Y."/>
            <person name="Smit S."/>
            <person name="Van Straalen N."/>
            <person name="Roelofs D."/>
        </authorList>
    </citation>
    <scope>NUCLEOTIDE SEQUENCE [LARGE SCALE GENOMIC DNA]</scope>
    <source>
        <strain evidence="2 3">VU population</strain>
        <tissue evidence="2">Whole body</tissue>
    </source>
</reference>
<dbReference type="CDD" id="cd00170">
    <property type="entry name" value="SEC14"/>
    <property type="match status" value="1"/>
</dbReference>
<feature type="domain" description="CRAL-TRIO" evidence="1">
    <location>
        <begin position="112"/>
        <end position="264"/>
    </location>
</feature>
<dbReference type="Pfam" id="PF00650">
    <property type="entry name" value="CRAL_TRIO"/>
    <property type="match status" value="1"/>
</dbReference>
<dbReference type="SUPFAM" id="SSF46938">
    <property type="entry name" value="CRAL/TRIO N-terminal domain"/>
    <property type="match status" value="1"/>
</dbReference>
<evidence type="ECO:0000313" key="3">
    <source>
        <dbReference type="Proteomes" id="UP000198287"/>
    </source>
</evidence>
<dbReference type="PROSITE" id="PS50191">
    <property type="entry name" value="CRAL_TRIO"/>
    <property type="match status" value="1"/>
</dbReference>
<dbReference type="OMA" id="YEFISCC"/>
<protein>
    <submittedName>
        <fullName evidence="2">Retinaldehyde-binding protein 1</fullName>
    </submittedName>
</protein>
<dbReference type="InterPro" id="IPR001251">
    <property type="entry name" value="CRAL-TRIO_dom"/>
</dbReference>
<dbReference type="Proteomes" id="UP000198287">
    <property type="component" value="Unassembled WGS sequence"/>
</dbReference>
<dbReference type="AlphaFoldDB" id="A0A226CWG7"/>
<dbReference type="PANTHER" id="PTHR10174:SF130">
    <property type="entry name" value="ALPHA-TOCOPHEROL TRANSFER PROTEIN-LIKE"/>
    <property type="match status" value="1"/>
</dbReference>